<dbReference type="Proteomes" id="UP000184267">
    <property type="component" value="Unassembled WGS sequence"/>
</dbReference>
<dbReference type="SUPFAM" id="SSF52047">
    <property type="entry name" value="RNI-like"/>
    <property type="match status" value="1"/>
</dbReference>
<evidence type="ECO:0000313" key="1">
    <source>
        <dbReference type="EMBL" id="OJT04262.1"/>
    </source>
</evidence>
<reference evidence="1 2" key="1">
    <citation type="submission" date="2016-10" db="EMBL/GenBank/DDBJ databases">
        <title>Genome sequence of the basidiomycete white-rot fungus Trametes pubescens.</title>
        <authorList>
            <person name="Makela M.R."/>
            <person name="Granchi Z."/>
            <person name="Peng M."/>
            <person name="De Vries R.P."/>
            <person name="Grigoriev I."/>
            <person name="Riley R."/>
            <person name="Hilden K."/>
        </authorList>
    </citation>
    <scope>NUCLEOTIDE SEQUENCE [LARGE SCALE GENOMIC DNA]</scope>
    <source>
        <strain evidence="1 2">FBCC735</strain>
    </source>
</reference>
<dbReference type="OrthoDB" id="2758477at2759"/>
<evidence type="ECO:0000313" key="2">
    <source>
        <dbReference type="Proteomes" id="UP000184267"/>
    </source>
</evidence>
<comment type="caution">
    <text evidence="1">The sequence shown here is derived from an EMBL/GenBank/DDBJ whole genome shotgun (WGS) entry which is preliminary data.</text>
</comment>
<gene>
    <name evidence="1" type="ORF">TRAPUB_4996</name>
</gene>
<dbReference type="EMBL" id="MNAD01001550">
    <property type="protein sequence ID" value="OJT04262.1"/>
    <property type="molecule type" value="Genomic_DNA"/>
</dbReference>
<dbReference type="AlphaFoldDB" id="A0A1M2V9P7"/>
<proteinExistence type="predicted"/>
<organism evidence="1 2">
    <name type="scientific">Trametes pubescens</name>
    <name type="common">White-rot fungus</name>
    <dbReference type="NCBI Taxonomy" id="154538"/>
    <lineage>
        <taxon>Eukaryota</taxon>
        <taxon>Fungi</taxon>
        <taxon>Dikarya</taxon>
        <taxon>Basidiomycota</taxon>
        <taxon>Agaricomycotina</taxon>
        <taxon>Agaricomycetes</taxon>
        <taxon>Polyporales</taxon>
        <taxon>Polyporaceae</taxon>
        <taxon>Trametes</taxon>
    </lineage>
</organism>
<name>A0A1M2V9P7_TRAPU</name>
<keyword evidence="2" id="KW-1185">Reference proteome</keyword>
<accession>A0A1M2V9P7</accession>
<protein>
    <submittedName>
        <fullName evidence="1">Uncharacterized protein</fullName>
    </submittedName>
</protein>
<sequence>MSRSVGVNRGLYSAFVLERGVVESFRGVGSPRRKRAGTSIALGSVYVLYDNHVIDEDGARTGLKPPLTRPPKTRVPTPISRVQLWHEVVLPVQSDGSHSSRTETFIGILDDNPAIAPYVRSLVLHPGEPLVGNWEVNVPFKRAAFATLSARLPALRFLRLRDLVMPCLYEVVIFVRDLPTLEALYLDNVHQPETGLDGEMGWPQQHVPPAAGSIWKLRTLSLSGGAMHGAEVIRLANFLVWAREYLPALDSLDFCCYMMSSDAGGTMVAPGIPSFGPSLLHFGTLLYDLETDMIICAEGRESSYLTAPRTRAFYWQTDSLSPSAGKHVESIMSSLPRCGALQSLSLHYDCRQAYMARMFPTPQPSTPPATSFFLERLADVLSTAPGAAPLPLIESISLMFYSPIAWLSGFETAFARLAEALVGDADGSTGAGQGTGARRYPRFSHLHVRISIIELVRILLGDKGVEEERRRQEVERVDLVLPMLAGFVRAGVDVEVVCD</sequence>